<name>A0AC59HPW9_ENTFL</name>
<protein>
    <submittedName>
        <fullName evidence="1">DNA damage-inducible protein DnaD</fullName>
    </submittedName>
</protein>
<proteinExistence type="predicted"/>
<reference evidence="1" key="1">
    <citation type="submission" date="2022-08" db="EMBL/GenBank/DDBJ databases">
        <title>Molecular epidemiological analysis of five strains of VanD-type vancomycin-resistant Enterococcus faecalis.</title>
        <authorList>
            <person name="Mimura K."/>
            <person name="Hashimoto Y."/>
            <person name="Tomita H."/>
        </authorList>
    </citation>
    <scope>NUCLEOTIDE SEQUENCE</scope>
    <source>
        <strain evidence="1">SVR2332</strain>
    </source>
</reference>
<gene>
    <name evidence="1" type="ORF">EfsSVR2332_18490</name>
</gene>
<organism evidence="1 2">
    <name type="scientific">Enterococcus faecalis</name>
    <name type="common">Streptococcus faecalis</name>
    <dbReference type="NCBI Taxonomy" id="1351"/>
    <lineage>
        <taxon>Bacteria</taxon>
        <taxon>Bacillati</taxon>
        <taxon>Bacillota</taxon>
        <taxon>Bacilli</taxon>
        <taxon>Lactobacillales</taxon>
        <taxon>Enterococcaceae</taxon>
        <taxon>Enterococcus</taxon>
    </lineage>
</organism>
<dbReference type="Proteomes" id="UP001317613">
    <property type="component" value="Chromosome"/>
</dbReference>
<accession>A0AC59HPW9</accession>
<evidence type="ECO:0000313" key="2">
    <source>
        <dbReference type="Proteomes" id="UP001317613"/>
    </source>
</evidence>
<evidence type="ECO:0000313" key="1">
    <source>
        <dbReference type="EMBL" id="BDQ61771.1"/>
    </source>
</evidence>
<dbReference type="EMBL" id="AP026729">
    <property type="protein sequence ID" value="BDQ61771.1"/>
    <property type="molecule type" value="Genomic_DNA"/>
</dbReference>
<sequence>MARPYKQGVDYYSLDVDFLKDIKYRKIRKSCGPQTCEILLCLLSYIYGDMGYFLRWDEDSAFLVADDVGAKEGLVEEVVNKAVQVGFFDHDKYQKYKILTSNGIQKRYKLMTSKRKEVVLQEEYLIIDGNNSLPTVVNDVNNSPSTVVNGVNNTQREKERESKVNKSKVNKKETESSINPSLPETSVEKAFFEEPLGEEKLTELIRYYSQNVSPATPVNITDLQYDLADFDGDLELLKEAVNICARNNERRYSYFAGILKNWRANGVKTYADYLNNERERADKKTQNKQYQNKPVRQEKVPEWMNQANGEEEKLSPEEQAEFERQMQELLGGE</sequence>